<accession>A0A4P9K4X8</accession>
<proteinExistence type="predicted"/>
<reference evidence="2 3" key="1">
    <citation type="submission" date="2019-05" db="EMBL/GenBank/DDBJ databases">
        <title>Thiomicrorhabdus sediminis sp. nov, a novel sulfur-oxidizing bacterium isolated from coastal sediment.</title>
        <authorList>
            <person name="Liu X."/>
        </authorList>
    </citation>
    <scope>NUCLEOTIDE SEQUENCE [LARGE SCALE GENOMIC DNA]</scope>
    <source>
        <strain evidence="2 3">G1</strain>
    </source>
</reference>
<feature type="transmembrane region" description="Helical" evidence="1">
    <location>
        <begin position="14"/>
        <end position="33"/>
    </location>
</feature>
<dbReference type="RefSeq" id="WP_138564689.1">
    <property type="nucleotide sequence ID" value="NZ_CP040602.1"/>
</dbReference>
<dbReference type="EMBL" id="CP040602">
    <property type="protein sequence ID" value="QCU90012.1"/>
    <property type="molecule type" value="Genomic_DNA"/>
</dbReference>
<dbReference type="KEGG" id="thig:FE785_04875"/>
<dbReference type="AlphaFoldDB" id="A0A4P9K4X8"/>
<evidence type="ECO:0000313" key="3">
    <source>
        <dbReference type="Proteomes" id="UP000304864"/>
    </source>
</evidence>
<keyword evidence="1" id="KW-0472">Membrane</keyword>
<keyword evidence="3" id="KW-1185">Reference proteome</keyword>
<organism evidence="2 3">
    <name type="scientific">Thiomicrorhabdus sediminis</name>
    <dbReference type="NCBI Taxonomy" id="2580412"/>
    <lineage>
        <taxon>Bacteria</taxon>
        <taxon>Pseudomonadati</taxon>
        <taxon>Pseudomonadota</taxon>
        <taxon>Gammaproteobacteria</taxon>
        <taxon>Thiotrichales</taxon>
        <taxon>Piscirickettsiaceae</taxon>
        <taxon>Thiomicrorhabdus</taxon>
    </lineage>
</organism>
<gene>
    <name evidence="2" type="ORF">FE785_04875</name>
</gene>
<evidence type="ECO:0000313" key="2">
    <source>
        <dbReference type="EMBL" id="QCU90012.1"/>
    </source>
</evidence>
<dbReference type="InterPro" id="IPR047961">
    <property type="entry name" value="Transp_suffix-like"/>
</dbReference>
<dbReference type="NCBIfam" id="NF033684">
    <property type="entry name" value="suffix_2_RND"/>
    <property type="match status" value="1"/>
</dbReference>
<evidence type="ECO:0000256" key="1">
    <source>
        <dbReference type="SAM" id="Phobius"/>
    </source>
</evidence>
<dbReference type="Proteomes" id="UP000304864">
    <property type="component" value="Chromosome"/>
</dbReference>
<dbReference type="OrthoDB" id="5616457at2"/>
<protein>
    <submittedName>
        <fullName evidence="2">Transporter suffix domain-containing protein</fullName>
    </submittedName>
</protein>
<keyword evidence="1" id="KW-0812">Transmembrane</keyword>
<sequence>MTDSTEQTDKRHKIIAFGLMALSTLLWLIALAIPFLDYSLTDSAWIIATLIVVAEVLFYIAIWVLGKKLWHKYKSQIMVKLQQLKDDASSK</sequence>
<name>A0A4P9K4X8_9GAMM</name>
<keyword evidence="1" id="KW-1133">Transmembrane helix</keyword>
<feature type="transmembrane region" description="Helical" evidence="1">
    <location>
        <begin position="45"/>
        <end position="66"/>
    </location>
</feature>